<dbReference type="InterPro" id="IPR013949">
    <property type="entry name" value="Utp6"/>
</dbReference>
<dbReference type="SUPFAM" id="SSF48452">
    <property type="entry name" value="TPR-like"/>
    <property type="match status" value="1"/>
</dbReference>
<gene>
    <name evidence="8" type="ORF">M378DRAFT_158039</name>
</gene>
<dbReference type="Pfam" id="PF08640">
    <property type="entry name" value="U3_assoc_6"/>
    <property type="match status" value="1"/>
</dbReference>
<dbReference type="InterPro" id="IPR008847">
    <property type="entry name" value="Suf"/>
</dbReference>
<dbReference type="GO" id="GO:0030515">
    <property type="term" value="F:snoRNA binding"/>
    <property type="evidence" value="ECO:0007669"/>
    <property type="project" value="InterPro"/>
</dbReference>
<dbReference type="GO" id="GO:0034388">
    <property type="term" value="C:Pwp2p-containing subcomplex of 90S preribosome"/>
    <property type="evidence" value="ECO:0007669"/>
    <property type="project" value="TreeGrafter"/>
</dbReference>
<evidence type="ECO:0008006" key="10">
    <source>
        <dbReference type="Google" id="ProtNLM"/>
    </source>
</evidence>
<dbReference type="InterPro" id="IPR055347">
    <property type="entry name" value="UTP6_N"/>
</dbReference>
<dbReference type="Gene3D" id="1.25.40.10">
    <property type="entry name" value="Tetratricopeptide repeat domain"/>
    <property type="match status" value="1"/>
</dbReference>
<dbReference type="InParanoid" id="A0A0C2X3X8"/>
<keyword evidence="3" id="KW-0698">rRNA processing</keyword>
<reference evidence="8 9" key="1">
    <citation type="submission" date="2014-04" db="EMBL/GenBank/DDBJ databases">
        <title>Evolutionary Origins and Diversification of the Mycorrhizal Mutualists.</title>
        <authorList>
            <consortium name="DOE Joint Genome Institute"/>
            <consortium name="Mycorrhizal Genomics Consortium"/>
            <person name="Kohler A."/>
            <person name="Kuo A."/>
            <person name="Nagy L.G."/>
            <person name="Floudas D."/>
            <person name="Copeland A."/>
            <person name="Barry K.W."/>
            <person name="Cichocki N."/>
            <person name="Veneault-Fourrey C."/>
            <person name="LaButti K."/>
            <person name="Lindquist E.A."/>
            <person name="Lipzen A."/>
            <person name="Lundell T."/>
            <person name="Morin E."/>
            <person name="Murat C."/>
            <person name="Riley R."/>
            <person name="Ohm R."/>
            <person name="Sun H."/>
            <person name="Tunlid A."/>
            <person name="Henrissat B."/>
            <person name="Grigoriev I.V."/>
            <person name="Hibbett D.S."/>
            <person name="Martin F."/>
        </authorList>
    </citation>
    <scope>NUCLEOTIDE SEQUENCE [LARGE SCALE GENOMIC DNA]</scope>
    <source>
        <strain evidence="8 9">Koide BX008</strain>
    </source>
</reference>
<evidence type="ECO:0000259" key="7">
    <source>
        <dbReference type="Pfam" id="PF08640"/>
    </source>
</evidence>
<evidence type="ECO:0000256" key="5">
    <source>
        <dbReference type="ARBA" id="ARBA00023242"/>
    </source>
</evidence>
<dbReference type="AlphaFoldDB" id="A0A0C2X3X8"/>
<dbReference type="EMBL" id="KN818227">
    <property type="protein sequence ID" value="KIL68902.1"/>
    <property type="molecule type" value="Genomic_DNA"/>
</dbReference>
<evidence type="ECO:0000256" key="4">
    <source>
        <dbReference type="ARBA" id="ARBA00022737"/>
    </source>
</evidence>
<dbReference type="PANTHER" id="PTHR23271:SF1">
    <property type="entry name" value="U3 SMALL NUCLEOLAR RNA-ASSOCIATED PROTEIN 6 HOMOLOG"/>
    <property type="match status" value="1"/>
</dbReference>
<keyword evidence="9" id="KW-1185">Reference proteome</keyword>
<organism evidence="8 9">
    <name type="scientific">Amanita muscaria (strain Koide BX008)</name>
    <dbReference type="NCBI Taxonomy" id="946122"/>
    <lineage>
        <taxon>Eukaryota</taxon>
        <taxon>Fungi</taxon>
        <taxon>Dikarya</taxon>
        <taxon>Basidiomycota</taxon>
        <taxon>Agaricomycotina</taxon>
        <taxon>Agaricomycetes</taxon>
        <taxon>Agaricomycetidae</taxon>
        <taxon>Agaricales</taxon>
        <taxon>Pluteineae</taxon>
        <taxon>Amanitaceae</taxon>
        <taxon>Amanita</taxon>
    </lineage>
</organism>
<evidence type="ECO:0000256" key="1">
    <source>
        <dbReference type="ARBA" id="ARBA00004604"/>
    </source>
</evidence>
<dbReference type="InterPro" id="IPR003107">
    <property type="entry name" value="HAT"/>
</dbReference>
<proteinExistence type="inferred from homology"/>
<comment type="subcellular location">
    <subcellularLocation>
        <location evidence="1">Nucleus</location>
        <location evidence="1">Nucleolus</location>
    </subcellularLocation>
</comment>
<evidence type="ECO:0000256" key="3">
    <source>
        <dbReference type="ARBA" id="ARBA00022552"/>
    </source>
</evidence>
<dbReference type="GO" id="GO:0032040">
    <property type="term" value="C:small-subunit processome"/>
    <property type="evidence" value="ECO:0007669"/>
    <property type="project" value="TreeGrafter"/>
</dbReference>
<comment type="similarity">
    <text evidence="2">Belongs to the UTP6 family.</text>
</comment>
<sequence length="280" mass="32440">MERVQFQQEQMLAELKDLVDKKLFTESETKQIFKKRTGFEIALVRRVANKSDFLRYLAYEMGLEQLRRKRAERLKIARGPSTVSDYALVKRQFQILERAVKKFKSDVDLWIQYIQVAKRERARSLVGKITARALQLHPNEPKLYILAASHEIENLSPSAARTLLQRGLRLNKESIELWKEYVKMELGYIETVRRRWDVLGIPAEDGEEGAAAARKEIVQGGIVKSVMTNAVKATKTIRMVSELQKVIESYGMSGELREALLVDLYGLWKEHMDARDENTR</sequence>
<dbReference type="SMART" id="SM00386">
    <property type="entry name" value="HAT"/>
    <property type="match status" value="3"/>
</dbReference>
<evidence type="ECO:0000256" key="2">
    <source>
        <dbReference type="ARBA" id="ARBA00010734"/>
    </source>
</evidence>
<dbReference type="PANTHER" id="PTHR23271">
    <property type="entry name" value="HEPATOCELLULAR CARCINOMA-ASSOCIATED ANTIGEN 66"/>
    <property type="match status" value="1"/>
</dbReference>
<keyword evidence="4" id="KW-0677">Repeat</keyword>
<dbReference type="Pfam" id="PF05843">
    <property type="entry name" value="Suf"/>
    <property type="match status" value="1"/>
</dbReference>
<feature type="domain" description="Suppressor of forked" evidence="6">
    <location>
        <begin position="94"/>
        <end position="183"/>
    </location>
</feature>
<dbReference type="HOGENOM" id="CLU_026025_1_0_1"/>
<evidence type="ECO:0000259" key="6">
    <source>
        <dbReference type="Pfam" id="PF05843"/>
    </source>
</evidence>
<keyword evidence="5" id="KW-0539">Nucleus</keyword>
<dbReference type="InterPro" id="IPR011990">
    <property type="entry name" value="TPR-like_helical_dom_sf"/>
</dbReference>
<dbReference type="Proteomes" id="UP000054549">
    <property type="component" value="Unassembled WGS sequence"/>
</dbReference>
<evidence type="ECO:0000313" key="8">
    <source>
        <dbReference type="EMBL" id="KIL68902.1"/>
    </source>
</evidence>
<protein>
    <recommendedName>
        <fullName evidence="10">U3 small nucleolar RNA-associated protein 6</fullName>
    </recommendedName>
</protein>
<evidence type="ECO:0000313" key="9">
    <source>
        <dbReference type="Proteomes" id="UP000054549"/>
    </source>
</evidence>
<feature type="domain" description="U3 small nucleolar RNA-associated protein 6 N-terminal" evidence="7">
    <location>
        <begin position="9"/>
        <end position="91"/>
    </location>
</feature>
<name>A0A0C2X3X8_AMAMK</name>
<dbReference type="GO" id="GO:0000462">
    <property type="term" value="P:maturation of SSU-rRNA from tricistronic rRNA transcript (SSU-rRNA, 5.8S rRNA, LSU-rRNA)"/>
    <property type="evidence" value="ECO:0007669"/>
    <property type="project" value="InterPro"/>
</dbReference>
<dbReference type="STRING" id="946122.A0A0C2X3X8"/>
<accession>A0A0C2X3X8</accession>
<dbReference type="OrthoDB" id="28112at2759"/>